<dbReference type="FunFam" id="1.10.3730.20:FF:000001">
    <property type="entry name" value="Quaternary ammonium compound resistance transporter SugE"/>
    <property type="match status" value="1"/>
</dbReference>
<evidence type="ECO:0000256" key="1">
    <source>
        <dbReference type="ARBA" id="ARBA00004651"/>
    </source>
</evidence>
<keyword evidence="4 7" id="KW-0812">Transmembrane</keyword>
<proteinExistence type="inferred from homology"/>
<comment type="caution">
    <text evidence="9">The sequence shown here is derived from an EMBL/GenBank/DDBJ whole genome shotgun (WGS) entry which is preliminary data.</text>
</comment>
<evidence type="ECO:0000256" key="2">
    <source>
        <dbReference type="ARBA" id="ARBA00022448"/>
    </source>
</evidence>
<dbReference type="RefSeq" id="WP_064550804.1">
    <property type="nucleotide sequence ID" value="NZ_LXMA01000012.1"/>
</dbReference>
<evidence type="ECO:0000313" key="9">
    <source>
        <dbReference type="EMBL" id="OAT73131.1"/>
    </source>
</evidence>
<gene>
    <name evidence="9" type="ORF">A7K69_03855</name>
</gene>
<dbReference type="Gene3D" id="1.10.3730.20">
    <property type="match status" value="1"/>
</dbReference>
<reference evidence="10" key="1">
    <citation type="submission" date="2016-05" db="EMBL/GenBank/DDBJ databases">
        <authorList>
            <person name="Wang W."/>
            <person name="Zhu L."/>
        </authorList>
    </citation>
    <scope>NUCLEOTIDE SEQUENCE [LARGE SCALE GENOMIC DNA]</scope>
    <source>
        <strain evidence="10">W-2</strain>
    </source>
</reference>
<organism evidence="9 10">
    <name type="scientific">Parageobacillus thermoglucosidasius</name>
    <name type="common">Geobacillus thermoglucosidasius</name>
    <dbReference type="NCBI Taxonomy" id="1426"/>
    <lineage>
        <taxon>Bacteria</taxon>
        <taxon>Bacillati</taxon>
        <taxon>Bacillota</taxon>
        <taxon>Bacilli</taxon>
        <taxon>Bacillales</taxon>
        <taxon>Anoxybacillaceae</taxon>
        <taxon>Parageobacillus</taxon>
    </lineage>
</organism>
<dbReference type="InterPro" id="IPR045324">
    <property type="entry name" value="Small_multidrug_res"/>
</dbReference>
<dbReference type="Pfam" id="PF00893">
    <property type="entry name" value="Multi_Drug_Res"/>
    <property type="match status" value="1"/>
</dbReference>
<dbReference type="InterPro" id="IPR037185">
    <property type="entry name" value="EmrE-like"/>
</dbReference>
<keyword evidence="2" id="KW-0813">Transport</keyword>
<dbReference type="GO" id="GO:0005886">
    <property type="term" value="C:plasma membrane"/>
    <property type="evidence" value="ECO:0007669"/>
    <property type="project" value="UniProtKB-SubCell"/>
</dbReference>
<dbReference type="SUPFAM" id="SSF103481">
    <property type="entry name" value="Multidrug resistance efflux transporter EmrE"/>
    <property type="match status" value="1"/>
</dbReference>
<evidence type="ECO:0000256" key="6">
    <source>
        <dbReference type="ARBA" id="ARBA00023136"/>
    </source>
</evidence>
<feature type="transmembrane region" description="Helical" evidence="8">
    <location>
        <begin position="57"/>
        <end position="78"/>
    </location>
</feature>
<dbReference type="Proteomes" id="UP000078290">
    <property type="component" value="Unassembled WGS sequence"/>
</dbReference>
<evidence type="ECO:0000256" key="4">
    <source>
        <dbReference type="ARBA" id="ARBA00022692"/>
    </source>
</evidence>
<evidence type="ECO:0000256" key="8">
    <source>
        <dbReference type="SAM" id="Phobius"/>
    </source>
</evidence>
<evidence type="ECO:0000313" key="10">
    <source>
        <dbReference type="Proteomes" id="UP000078290"/>
    </source>
</evidence>
<dbReference type="GO" id="GO:0022857">
    <property type="term" value="F:transmembrane transporter activity"/>
    <property type="evidence" value="ECO:0007669"/>
    <property type="project" value="InterPro"/>
</dbReference>
<name>A0A1B7KST8_PARTM</name>
<dbReference type="InterPro" id="IPR000390">
    <property type="entry name" value="Small_drug/metabolite_transptr"/>
</dbReference>
<dbReference type="PANTHER" id="PTHR30561:SF1">
    <property type="entry name" value="MULTIDRUG TRANSPORTER EMRE"/>
    <property type="match status" value="1"/>
</dbReference>
<dbReference type="PANTHER" id="PTHR30561">
    <property type="entry name" value="SMR FAMILY PROTON-DEPENDENT DRUG EFFLUX TRANSPORTER SUGE"/>
    <property type="match status" value="1"/>
</dbReference>
<feature type="transmembrane region" description="Helical" evidence="8">
    <location>
        <begin position="32"/>
        <end position="50"/>
    </location>
</feature>
<evidence type="ECO:0008006" key="11">
    <source>
        <dbReference type="Google" id="ProtNLM"/>
    </source>
</evidence>
<evidence type="ECO:0000256" key="7">
    <source>
        <dbReference type="RuleBase" id="RU003942"/>
    </source>
</evidence>
<evidence type="ECO:0000256" key="5">
    <source>
        <dbReference type="ARBA" id="ARBA00022989"/>
    </source>
</evidence>
<comment type="subcellular location">
    <subcellularLocation>
        <location evidence="1 7">Cell membrane</location>
        <topology evidence="1 7">Multi-pass membrane protein</topology>
    </subcellularLocation>
</comment>
<dbReference type="EMBL" id="LXMA01000012">
    <property type="protein sequence ID" value="OAT73131.1"/>
    <property type="molecule type" value="Genomic_DNA"/>
</dbReference>
<accession>A0A1B7KST8</accession>
<keyword evidence="6 8" id="KW-0472">Membrane</keyword>
<evidence type="ECO:0000256" key="3">
    <source>
        <dbReference type="ARBA" id="ARBA00022475"/>
    </source>
</evidence>
<feature type="transmembrane region" description="Helical" evidence="8">
    <location>
        <begin position="84"/>
        <end position="102"/>
    </location>
</feature>
<keyword evidence="5 8" id="KW-1133">Transmembrane helix</keyword>
<dbReference type="OrthoDB" id="21828at2"/>
<comment type="similarity">
    <text evidence="7">Belongs to the drug/metabolite transporter (DMT) superfamily. Small multidrug resistance (SMR) (TC 2.A.7.1) family.</text>
</comment>
<protein>
    <recommendedName>
        <fullName evidence="11">QacE family quaternary ammonium compound efflux SMR transporter</fullName>
    </recommendedName>
</protein>
<sequence length="126" mass="13939">MSWFFLLLGIVSEVLGTTSMKMSEGFTKLIPSILMFIFYGTSLTLVTLALKEIEVSIAYSIWSGLGTAIIATIGILFFKEHFSLFKMLAILMIIVGVIMLNISGEAHEKEASSSYLQTERNGNCEQ</sequence>
<dbReference type="AlphaFoldDB" id="A0A1B7KST8"/>
<keyword evidence="3" id="KW-1003">Cell membrane</keyword>